<evidence type="ECO:0000313" key="1">
    <source>
        <dbReference type="EMBL" id="KXT70456.1"/>
    </source>
</evidence>
<name>A0A139N333_STRGN</name>
<dbReference type="Proteomes" id="UP000070096">
    <property type="component" value="Unassembled WGS sequence"/>
</dbReference>
<sequence length="106" mass="12377">MLPKKLEETPLGLTTIALYDHHGQLLAHFQRLLSEGQEGIFIENMAEGMIFYRVCKNGKPIIIPLFYAGDKKILYFQDYHHVKQEDEKTLLPHTEEYIFDCSEYDG</sequence>
<evidence type="ECO:0000313" key="2">
    <source>
        <dbReference type="Proteomes" id="UP000070096"/>
    </source>
</evidence>
<dbReference type="EMBL" id="LQRC01000215">
    <property type="protein sequence ID" value="KXT70456.1"/>
    <property type="molecule type" value="Genomic_DNA"/>
</dbReference>
<comment type="caution">
    <text evidence="1">The sequence shown here is derived from an EMBL/GenBank/DDBJ whole genome shotgun (WGS) entry which is preliminary data.</text>
</comment>
<protein>
    <submittedName>
        <fullName evidence="1">Uncharacterized protein</fullName>
    </submittedName>
</protein>
<gene>
    <name evidence="1" type="ORF">SGODD07_01502</name>
</gene>
<dbReference type="AlphaFoldDB" id="A0A139N333"/>
<reference evidence="1 2" key="1">
    <citation type="submission" date="2016-01" db="EMBL/GenBank/DDBJ databases">
        <title>Highly variable Streptococcus oralis are common among viridans streptococci isolated from primates.</title>
        <authorList>
            <person name="Denapaite D."/>
            <person name="Rieger M."/>
            <person name="Koendgen S."/>
            <person name="Brueckner R."/>
            <person name="Ochigava I."/>
            <person name="Kappeler P."/>
            <person name="Maetz-Rensing K."/>
            <person name="Leendertz F."/>
            <person name="Hakenbeck R."/>
        </authorList>
    </citation>
    <scope>NUCLEOTIDE SEQUENCE [LARGE SCALE GENOMIC DNA]</scope>
    <source>
        <strain evidence="1 2">DD07</strain>
    </source>
</reference>
<proteinExistence type="predicted"/>
<organism evidence="1 2">
    <name type="scientific">Streptococcus gordonii</name>
    <dbReference type="NCBI Taxonomy" id="1302"/>
    <lineage>
        <taxon>Bacteria</taxon>
        <taxon>Bacillati</taxon>
        <taxon>Bacillota</taxon>
        <taxon>Bacilli</taxon>
        <taxon>Lactobacillales</taxon>
        <taxon>Streptococcaceae</taxon>
        <taxon>Streptococcus</taxon>
    </lineage>
</organism>
<dbReference type="PATRIC" id="fig|1302.21.peg.1679"/>
<accession>A0A139N333</accession>